<name>A0ABR9SKY5_9BURK</name>
<feature type="transmembrane region" description="Helical" evidence="1">
    <location>
        <begin position="94"/>
        <end position="115"/>
    </location>
</feature>
<feature type="transmembrane region" description="Helical" evidence="1">
    <location>
        <begin position="33"/>
        <end position="51"/>
    </location>
</feature>
<dbReference type="Pfam" id="PF04020">
    <property type="entry name" value="Phage_holin_4_2"/>
    <property type="match status" value="1"/>
</dbReference>
<sequence>MTAHLIPFLLHWGITALSLWLVARMFKGIHFETVPSLVIAALLLGFANAVVRPLLVVLTLPLTLLTFGFFLLVINALMMLLVSGLVKGFRISGFWTAFFASIVVSLLSLVFGALVSHGDPGAEIPMPGTPGAVWI</sequence>
<evidence type="ECO:0000256" key="1">
    <source>
        <dbReference type="SAM" id="Phobius"/>
    </source>
</evidence>
<feature type="transmembrane region" description="Helical" evidence="1">
    <location>
        <begin position="6"/>
        <end position="26"/>
    </location>
</feature>
<organism evidence="2 3">
    <name type="scientific">Ramlibacter aquaticus</name>
    <dbReference type="NCBI Taxonomy" id="2780094"/>
    <lineage>
        <taxon>Bacteria</taxon>
        <taxon>Pseudomonadati</taxon>
        <taxon>Pseudomonadota</taxon>
        <taxon>Betaproteobacteria</taxon>
        <taxon>Burkholderiales</taxon>
        <taxon>Comamonadaceae</taxon>
        <taxon>Ramlibacter</taxon>
    </lineage>
</organism>
<feature type="transmembrane region" description="Helical" evidence="1">
    <location>
        <begin position="57"/>
        <end position="82"/>
    </location>
</feature>
<dbReference type="PANTHER" id="PTHR37309">
    <property type="entry name" value="SLR0284 PROTEIN"/>
    <property type="match status" value="1"/>
</dbReference>
<proteinExistence type="predicted"/>
<dbReference type="EMBL" id="JADDOJ010000124">
    <property type="protein sequence ID" value="MBE7942697.1"/>
    <property type="molecule type" value="Genomic_DNA"/>
</dbReference>
<evidence type="ECO:0000313" key="2">
    <source>
        <dbReference type="EMBL" id="MBE7942697.1"/>
    </source>
</evidence>
<keyword evidence="1" id="KW-0812">Transmembrane</keyword>
<protein>
    <submittedName>
        <fullName evidence="2">Phage holin family protein</fullName>
    </submittedName>
</protein>
<keyword evidence="1" id="KW-1133">Transmembrane helix</keyword>
<dbReference type="PANTHER" id="PTHR37309:SF1">
    <property type="entry name" value="SLR0284 PROTEIN"/>
    <property type="match status" value="1"/>
</dbReference>
<reference evidence="2 3" key="1">
    <citation type="submission" date="2020-10" db="EMBL/GenBank/DDBJ databases">
        <title>Draft genome of Ramlibacter aquaticus LMG 30558.</title>
        <authorList>
            <person name="Props R."/>
        </authorList>
    </citation>
    <scope>NUCLEOTIDE SEQUENCE [LARGE SCALE GENOMIC DNA]</scope>
    <source>
        <strain evidence="2 3">LMG 30558</strain>
    </source>
</reference>
<dbReference type="RefSeq" id="WP_193782244.1">
    <property type="nucleotide sequence ID" value="NZ_JADDOJ010000124.1"/>
</dbReference>
<keyword evidence="1" id="KW-0472">Membrane</keyword>
<evidence type="ECO:0000313" key="3">
    <source>
        <dbReference type="Proteomes" id="UP000715965"/>
    </source>
</evidence>
<dbReference type="Proteomes" id="UP000715965">
    <property type="component" value="Unassembled WGS sequence"/>
</dbReference>
<dbReference type="InterPro" id="IPR007165">
    <property type="entry name" value="Phage_holin_4_2"/>
</dbReference>
<gene>
    <name evidence="2" type="ORF">IM725_19180</name>
</gene>
<accession>A0ABR9SKY5</accession>
<keyword evidence="3" id="KW-1185">Reference proteome</keyword>
<comment type="caution">
    <text evidence="2">The sequence shown here is derived from an EMBL/GenBank/DDBJ whole genome shotgun (WGS) entry which is preliminary data.</text>
</comment>